<name>A0A1R2BHL4_9CILI</name>
<dbReference type="InterPro" id="IPR029016">
    <property type="entry name" value="GAF-like_dom_sf"/>
</dbReference>
<feature type="domain" description="GAF" evidence="3">
    <location>
        <begin position="397"/>
        <end position="538"/>
    </location>
</feature>
<comment type="caution">
    <text evidence="4">The sequence shown here is derived from an EMBL/GenBank/DDBJ whole genome shotgun (WGS) entry which is preliminary data.</text>
</comment>
<evidence type="ECO:0000259" key="3">
    <source>
        <dbReference type="SMART" id="SM00065"/>
    </source>
</evidence>
<feature type="compositionally biased region" description="Polar residues" evidence="2">
    <location>
        <begin position="1"/>
        <end position="14"/>
    </location>
</feature>
<protein>
    <recommendedName>
        <fullName evidence="3">GAF domain-containing protein</fullName>
    </recommendedName>
</protein>
<dbReference type="InterPro" id="IPR003018">
    <property type="entry name" value="GAF"/>
</dbReference>
<evidence type="ECO:0000256" key="2">
    <source>
        <dbReference type="SAM" id="MobiDB-lite"/>
    </source>
</evidence>
<dbReference type="Gene3D" id="3.30.450.40">
    <property type="match status" value="2"/>
</dbReference>
<dbReference type="AlphaFoldDB" id="A0A1R2BHL4"/>
<evidence type="ECO:0000256" key="1">
    <source>
        <dbReference type="SAM" id="Coils"/>
    </source>
</evidence>
<evidence type="ECO:0000313" key="5">
    <source>
        <dbReference type="Proteomes" id="UP000187209"/>
    </source>
</evidence>
<dbReference type="OrthoDB" id="313496at2759"/>
<accession>A0A1R2BHL4</accession>
<feature type="region of interest" description="Disordered" evidence="2">
    <location>
        <begin position="1"/>
        <end position="22"/>
    </location>
</feature>
<dbReference type="SUPFAM" id="SSF55781">
    <property type="entry name" value="GAF domain-like"/>
    <property type="match status" value="2"/>
</dbReference>
<evidence type="ECO:0000313" key="4">
    <source>
        <dbReference type="EMBL" id="OMJ76231.1"/>
    </source>
</evidence>
<feature type="coiled-coil region" evidence="1">
    <location>
        <begin position="24"/>
        <end position="79"/>
    </location>
</feature>
<reference evidence="4 5" key="1">
    <citation type="submission" date="2016-11" db="EMBL/GenBank/DDBJ databases">
        <title>The macronuclear genome of Stentor coeruleus: a giant cell with tiny introns.</title>
        <authorList>
            <person name="Slabodnick M."/>
            <person name="Ruby J.G."/>
            <person name="Reiff S.B."/>
            <person name="Swart E.C."/>
            <person name="Gosai S."/>
            <person name="Prabakaran S."/>
            <person name="Witkowska E."/>
            <person name="Larue G.E."/>
            <person name="Fisher S."/>
            <person name="Freeman R.M."/>
            <person name="Gunawardena J."/>
            <person name="Chu W."/>
            <person name="Stover N.A."/>
            <person name="Gregory B.D."/>
            <person name="Nowacki M."/>
            <person name="Derisi J."/>
            <person name="Roy S.W."/>
            <person name="Marshall W.F."/>
            <person name="Sood P."/>
        </authorList>
    </citation>
    <scope>NUCLEOTIDE SEQUENCE [LARGE SCALE GENOMIC DNA]</scope>
    <source>
        <strain evidence="4">WM001</strain>
    </source>
</reference>
<feature type="domain" description="GAF" evidence="3">
    <location>
        <begin position="237"/>
        <end position="378"/>
    </location>
</feature>
<dbReference type="Proteomes" id="UP000187209">
    <property type="component" value="Unassembled WGS sequence"/>
</dbReference>
<dbReference type="EMBL" id="MPUH01000643">
    <property type="protein sequence ID" value="OMJ76231.1"/>
    <property type="molecule type" value="Genomic_DNA"/>
</dbReference>
<sequence length="650" mass="73681">MNTSKHIFPSSSLTREAKPSKSELKKLAAQHETLIMRINGLREALIEKDIQVNSYQNIIKQQEQQISSLEYSNNQMKAIINILSNYITEELNEPLPPLPTFPNPENYKKSEHSSLVKIRDLGPIRKPKKPTEKKFTNTEIASALNTFATAHKNATESKQKTMMFDEDLRVNMYEDFKGSELLKSVLDAQLCREEMKKVIKFLLGKTSKDVFIFKTRTILFETISLFLSLKNVVFQNQVDVFLPRVMEMLVDILEVQRAVLYIYEPKDDVFYSKIVTSESPVQIVIDKTMGHFRFVEEALIINKACEDPRFDIKYDRISSFITTNLVCYPLKLKSSFIGFLECSNKAQDFTKEDMILLSQVSKQLAVGISGYTIKNHLKNLTLNARVSGHIQHSKDSLILPILNKILTNCKIIINCERATIFLYDSNTNELVSLIASDLSGTIRIPLHRGLASLAFTSSKIINCDNATNNPSFHSDVDRRTGFITREVLAVKIGDIGVVECINKNTKSAFTKSDEIRLIGISEIIVSVYEAAYNFEGLMKNADVNEMCLQAVREAILQVNMEGMLMKANKYAAKVFKLTAERMAGASVNEIFEESEELLLKFMQTVRDGVSVSLKDQKLVVDRKSFKVNISFLLVKNVNVGSFYIIIITIS</sequence>
<dbReference type="Pfam" id="PF01590">
    <property type="entry name" value="GAF"/>
    <property type="match status" value="1"/>
</dbReference>
<dbReference type="SMART" id="SM00065">
    <property type="entry name" value="GAF"/>
    <property type="match status" value="2"/>
</dbReference>
<dbReference type="Gene3D" id="3.30.450.20">
    <property type="entry name" value="PAS domain"/>
    <property type="match status" value="1"/>
</dbReference>
<proteinExistence type="predicted"/>
<gene>
    <name evidence="4" type="ORF">SteCoe_24453</name>
</gene>
<organism evidence="4 5">
    <name type="scientific">Stentor coeruleus</name>
    <dbReference type="NCBI Taxonomy" id="5963"/>
    <lineage>
        <taxon>Eukaryota</taxon>
        <taxon>Sar</taxon>
        <taxon>Alveolata</taxon>
        <taxon>Ciliophora</taxon>
        <taxon>Postciliodesmatophora</taxon>
        <taxon>Heterotrichea</taxon>
        <taxon>Heterotrichida</taxon>
        <taxon>Stentoridae</taxon>
        <taxon>Stentor</taxon>
    </lineage>
</organism>
<keyword evidence="5" id="KW-1185">Reference proteome</keyword>
<keyword evidence="1" id="KW-0175">Coiled coil</keyword>